<feature type="transmembrane region" description="Helical" evidence="7">
    <location>
        <begin position="632"/>
        <end position="654"/>
    </location>
</feature>
<feature type="transmembrane region" description="Helical" evidence="7">
    <location>
        <begin position="552"/>
        <end position="578"/>
    </location>
</feature>
<dbReference type="GO" id="GO:0016491">
    <property type="term" value="F:oxidoreductase activity"/>
    <property type="evidence" value="ECO:0007669"/>
    <property type="project" value="UniProtKB-KW"/>
</dbReference>
<dbReference type="GO" id="GO:0005886">
    <property type="term" value="C:plasma membrane"/>
    <property type="evidence" value="ECO:0007669"/>
    <property type="project" value="TreeGrafter"/>
</dbReference>
<dbReference type="InterPro" id="IPR017938">
    <property type="entry name" value="Riboflavin_synthase-like_b-brl"/>
</dbReference>
<dbReference type="InterPro" id="IPR013121">
    <property type="entry name" value="Fe_red_NAD-bd_6"/>
</dbReference>
<accession>A0A0L0G571</accession>
<reference evidence="9 10" key="1">
    <citation type="submission" date="2011-02" db="EMBL/GenBank/DDBJ databases">
        <title>The Genome Sequence of Sphaeroforma arctica JP610.</title>
        <authorList>
            <consortium name="The Broad Institute Genome Sequencing Platform"/>
            <person name="Russ C."/>
            <person name="Cuomo C."/>
            <person name="Young S.K."/>
            <person name="Zeng Q."/>
            <person name="Gargeya S."/>
            <person name="Alvarado L."/>
            <person name="Berlin A."/>
            <person name="Chapman S.B."/>
            <person name="Chen Z."/>
            <person name="Freedman E."/>
            <person name="Gellesch M."/>
            <person name="Goldberg J."/>
            <person name="Griggs A."/>
            <person name="Gujja S."/>
            <person name="Heilman E."/>
            <person name="Heiman D."/>
            <person name="Howarth C."/>
            <person name="Mehta T."/>
            <person name="Neiman D."/>
            <person name="Pearson M."/>
            <person name="Roberts A."/>
            <person name="Saif S."/>
            <person name="Shea T."/>
            <person name="Shenoy N."/>
            <person name="Sisk P."/>
            <person name="Stolte C."/>
            <person name="Sykes S."/>
            <person name="White J."/>
            <person name="Yandava C."/>
            <person name="Burger G."/>
            <person name="Gray M.W."/>
            <person name="Holland P.W.H."/>
            <person name="King N."/>
            <person name="Lang F.B.F."/>
            <person name="Roger A.J."/>
            <person name="Ruiz-Trillo I."/>
            <person name="Haas B."/>
            <person name="Nusbaum C."/>
            <person name="Birren B."/>
        </authorList>
    </citation>
    <scope>NUCLEOTIDE SEQUENCE [LARGE SCALE GENOMIC DNA]</scope>
    <source>
        <strain evidence="9 10">JP610</strain>
    </source>
</reference>
<dbReference type="EMBL" id="KQ241782">
    <property type="protein sequence ID" value="KNC84175.1"/>
    <property type="molecule type" value="Genomic_DNA"/>
</dbReference>
<evidence type="ECO:0000313" key="10">
    <source>
        <dbReference type="Proteomes" id="UP000054560"/>
    </source>
</evidence>
<feature type="transmembrane region" description="Helical" evidence="7">
    <location>
        <begin position="522"/>
        <end position="546"/>
    </location>
</feature>
<feature type="compositionally biased region" description="Polar residues" evidence="6">
    <location>
        <begin position="7"/>
        <end position="16"/>
    </location>
</feature>
<dbReference type="InterPro" id="IPR013112">
    <property type="entry name" value="FAD-bd_8"/>
</dbReference>
<dbReference type="InterPro" id="IPR013130">
    <property type="entry name" value="Fe3_Rdtase_TM_dom"/>
</dbReference>
<feature type="transmembrane region" description="Helical" evidence="7">
    <location>
        <begin position="200"/>
        <end position="223"/>
    </location>
</feature>
<dbReference type="STRING" id="667725.A0A0L0G571"/>
<evidence type="ECO:0000256" key="2">
    <source>
        <dbReference type="ARBA" id="ARBA00022692"/>
    </source>
</evidence>
<keyword evidence="3 7" id="KW-1133">Transmembrane helix</keyword>
<dbReference type="Proteomes" id="UP000054560">
    <property type="component" value="Unassembled WGS sequence"/>
</dbReference>
<feature type="transmembrane region" description="Helical" evidence="7">
    <location>
        <begin position="106"/>
        <end position="126"/>
    </location>
</feature>
<feature type="transmembrane region" description="Helical" evidence="7">
    <location>
        <begin position="277"/>
        <end position="296"/>
    </location>
</feature>
<keyword evidence="2 7" id="KW-0812">Transmembrane</keyword>
<feature type="compositionally biased region" description="Polar residues" evidence="6">
    <location>
        <begin position="48"/>
        <end position="57"/>
    </location>
</feature>
<dbReference type="eggNOG" id="KOG0039">
    <property type="taxonomic scope" value="Eukaryota"/>
</dbReference>
<dbReference type="PROSITE" id="PS51384">
    <property type="entry name" value="FAD_FR"/>
    <property type="match status" value="1"/>
</dbReference>
<proteinExistence type="predicted"/>
<organism evidence="9 10">
    <name type="scientific">Sphaeroforma arctica JP610</name>
    <dbReference type="NCBI Taxonomy" id="667725"/>
    <lineage>
        <taxon>Eukaryota</taxon>
        <taxon>Ichthyosporea</taxon>
        <taxon>Ichthyophonida</taxon>
        <taxon>Sphaeroforma</taxon>
    </lineage>
</organism>
<evidence type="ECO:0000259" key="8">
    <source>
        <dbReference type="PROSITE" id="PS51384"/>
    </source>
</evidence>
<evidence type="ECO:0000313" key="9">
    <source>
        <dbReference type="EMBL" id="KNC84175.1"/>
    </source>
</evidence>
<keyword evidence="5 7" id="KW-0472">Membrane</keyword>
<protein>
    <recommendedName>
        <fullName evidence="8">FAD-binding FR-type domain-containing protein</fullName>
    </recommendedName>
</protein>
<dbReference type="SUPFAM" id="SSF63380">
    <property type="entry name" value="Riboflavin synthase domain-like"/>
    <property type="match status" value="1"/>
</dbReference>
<dbReference type="AlphaFoldDB" id="A0A0L0G571"/>
<dbReference type="GeneID" id="25904101"/>
<dbReference type="Gene3D" id="3.40.50.80">
    <property type="entry name" value="Nucleotide-binding domain of ferredoxin-NADP reductase (FNR) module"/>
    <property type="match status" value="2"/>
</dbReference>
<feature type="compositionally biased region" description="Basic and acidic residues" evidence="6">
    <location>
        <begin position="59"/>
        <end position="77"/>
    </location>
</feature>
<evidence type="ECO:0000256" key="3">
    <source>
        <dbReference type="ARBA" id="ARBA00022989"/>
    </source>
</evidence>
<evidence type="ECO:0000256" key="1">
    <source>
        <dbReference type="ARBA" id="ARBA00004141"/>
    </source>
</evidence>
<dbReference type="PANTHER" id="PTHR11972:SF153">
    <property type="entry name" value="SUPEROXIDE-GENERATING NADPH OXIDASE HEAVY CHAIN SUBUNIT A"/>
    <property type="match status" value="1"/>
</dbReference>
<feature type="transmembrane region" description="Helical" evidence="7">
    <location>
        <begin position="243"/>
        <end position="265"/>
    </location>
</feature>
<evidence type="ECO:0000256" key="5">
    <source>
        <dbReference type="ARBA" id="ARBA00023136"/>
    </source>
</evidence>
<gene>
    <name evidence="9" type="ORF">SARC_03597</name>
</gene>
<dbReference type="InterPro" id="IPR050369">
    <property type="entry name" value="RBOH/FRE"/>
</dbReference>
<feature type="region of interest" description="Disordered" evidence="6">
    <location>
        <begin position="1"/>
        <end position="81"/>
    </location>
</feature>
<sequence length="845" mass="97200">MGELESQAKTLNNRSSNELKKRASKEHAAHNGESVSVNSYRRNDDDNTSMASFQPTITIEDHPRPRQLERKPERRSDDDEVQDFPELKNVGLFTRLMYNLRVNGRLWTWILLHAIATLSVFFMFFIEKWRFLDDTLPTTAPNYWPKKLIPCFEFGAMHSLLFQMSLLPISMCKYFITVLRSTRFKRLIPFDYFVRAHIYLGYQMGIQLIVSLVVFVLFFGSLCAKYKAGTEPVNFCARFGEEIMITGYVIVGIYLVMFFTAVPAFAKNLKSYERFYYTHHLFIAMYFITILHTFDVQTREGLNRSQSWKWFVFPMTIYAIDRCLYIATRRQSRVLGAQLFHTPKTMVLTVQKPQGFGFRAGQYLFLNVPAISKLEMHPFSIGSTNDDRYLKLFITVYEDGWTGKLWTHFQQMATDPTAQSKAPQNEVIIMGPYGAPLQDVSVFDHTVLVCSGSGIVPMMSQLAQIISDYKTYIDFRPKHNSHQSVNSQEVRTSRSVDLDLGSATCASERLACRMKMLRHSNLYNLFFWVVIMVNFAFICLPFTWSTNQLGETFRFISCIEFIVLTGIYVIDFMMRMYVTWNIPKRFKEDRLYQKQLHLWQVVELLLVVGFLCAGIPAIIITKAYDDHTAEVLFLWCLAGCRIVQQIAMMFNNFITNAPNPAKHGGFGRGGNIQAISLHWICRSASQLSWLVSELAEIQEQCDELFGEYFLSIRPYVTGTNIETETIKQLTDGTAMEDRVLNKRPDWHKIMTRVCEDVTRVGGARNVGVLSCSNAAITGELAKLCLKFTAAYKQRPTLHFVDGGEHTITIQYNNAQKNITFDCNDTTKTTFGQADLKSRALFEDAQ</sequence>
<dbReference type="Pfam" id="PF08030">
    <property type="entry name" value="NAD_binding_6"/>
    <property type="match status" value="1"/>
</dbReference>
<name>A0A0L0G571_9EUKA</name>
<feature type="domain" description="FAD-binding FR-type" evidence="8">
    <location>
        <begin position="327"/>
        <end position="439"/>
    </location>
</feature>
<evidence type="ECO:0000256" key="6">
    <source>
        <dbReference type="SAM" id="MobiDB-lite"/>
    </source>
</evidence>
<dbReference type="SUPFAM" id="SSF52343">
    <property type="entry name" value="Ferredoxin reductase-like, C-terminal NADP-linked domain"/>
    <property type="match status" value="1"/>
</dbReference>
<dbReference type="OrthoDB" id="167398at2759"/>
<dbReference type="PANTHER" id="PTHR11972">
    <property type="entry name" value="NADPH OXIDASE"/>
    <property type="match status" value="1"/>
</dbReference>
<evidence type="ECO:0000256" key="7">
    <source>
        <dbReference type="SAM" id="Phobius"/>
    </source>
</evidence>
<dbReference type="RefSeq" id="XP_014158077.1">
    <property type="nucleotide sequence ID" value="XM_014302602.1"/>
</dbReference>
<keyword evidence="10" id="KW-1185">Reference proteome</keyword>
<dbReference type="Gene3D" id="2.40.30.10">
    <property type="entry name" value="Translation factors"/>
    <property type="match status" value="1"/>
</dbReference>
<keyword evidence="4" id="KW-0560">Oxidoreductase</keyword>
<dbReference type="InterPro" id="IPR039261">
    <property type="entry name" value="FNR_nucleotide-bd"/>
</dbReference>
<feature type="compositionally biased region" description="Basic and acidic residues" evidence="6">
    <location>
        <begin position="17"/>
        <end position="30"/>
    </location>
</feature>
<evidence type="ECO:0000256" key="4">
    <source>
        <dbReference type="ARBA" id="ARBA00023002"/>
    </source>
</evidence>
<dbReference type="CDD" id="cd06186">
    <property type="entry name" value="NOX_Duox_like_FAD_NADP"/>
    <property type="match status" value="1"/>
</dbReference>
<dbReference type="Pfam" id="PF01794">
    <property type="entry name" value="Ferric_reduct"/>
    <property type="match status" value="1"/>
</dbReference>
<dbReference type="InterPro" id="IPR017927">
    <property type="entry name" value="FAD-bd_FR_type"/>
</dbReference>
<feature type="transmembrane region" description="Helical" evidence="7">
    <location>
        <begin position="598"/>
        <end position="620"/>
    </location>
</feature>
<dbReference type="Pfam" id="PF08022">
    <property type="entry name" value="FAD_binding_8"/>
    <property type="match status" value="1"/>
</dbReference>
<comment type="subcellular location">
    <subcellularLocation>
        <location evidence="1">Membrane</location>
        <topology evidence="1">Multi-pass membrane protein</topology>
    </subcellularLocation>
</comment>